<dbReference type="AlphaFoldDB" id="A0A9W9IFE4"/>
<keyword evidence="6" id="KW-1185">Reference proteome</keyword>
<dbReference type="SUPFAM" id="SSF52317">
    <property type="entry name" value="Class I glutamine amidotransferase-like"/>
    <property type="match status" value="1"/>
</dbReference>
<dbReference type="GeneID" id="81423811"/>
<dbReference type="PANTHER" id="PTHR30237:SF4">
    <property type="entry name" value="LD-CARBOXYPEPTIDASE C-TERMINAL DOMAIN-CONTAINING PROTEIN"/>
    <property type="match status" value="1"/>
</dbReference>
<evidence type="ECO:0000313" key="5">
    <source>
        <dbReference type="EMBL" id="KAJ5176633.1"/>
    </source>
</evidence>
<protein>
    <submittedName>
        <fullName evidence="5">Peptidase u61 ld-carboxypeptidase a protein</fullName>
    </submittedName>
</protein>
<dbReference type="PANTHER" id="PTHR30237">
    <property type="entry name" value="MURAMOYLTETRAPEPTIDE CARBOXYPEPTIDASE"/>
    <property type="match status" value="1"/>
</dbReference>
<dbReference type="InterPro" id="IPR029062">
    <property type="entry name" value="Class_I_gatase-like"/>
</dbReference>
<dbReference type="Pfam" id="PF17676">
    <property type="entry name" value="Peptidase_S66C"/>
    <property type="match status" value="1"/>
</dbReference>
<dbReference type="InterPro" id="IPR003507">
    <property type="entry name" value="S66_fam"/>
</dbReference>
<name>A0A9W9IFE4_9EURO</name>
<proteinExistence type="inferred from homology"/>
<evidence type="ECO:0000259" key="4">
    <source>
        <dbReference type="Pfam" id="PF17676"/>
    </source>
</evidence>
<dbReference type="InterPro" id="IPR027461">
    <property type="entry name" value="Carboxypeptidase_A_C_sf"/>
</dbReference>
<feature type="domain" description="LD-carboxypeptidase N-terminal" evidence="3">
    <location>
        <begin position="20"/>
        <end position="139"/>
    </location>
</feature>
<accession>A0A9W9IFE4</accession>
<dbReference type="Proteomes" id="UP001149163">
    <property type="component" value="Unassembled WGS sequence"/>
</dbReference>
<sequence length="358" mass="40285">MSIQTSVSVVPAALRRGDTIAFVAPSARLNHIFPLRIVRARAFLEAQGFHVREIYSPELPTTSFRAVIKTRVDELHEAFQDDEVRCIICCIGGLTANEILPHLDYELIREHPKIFIGSSDITLLHHALLAGAGLRTFYGPSAIVQLGEYPAPLDFTWEHFLRVLVAEEGQNNTLRQELGPMPRAAHYTDEFIDWFGEPGNLRARETKPAPGWKWLRLGRAQGRIFGGCLPSALQLFGTPWQVSYKGRILLLELPEGLQPDSPWPLELVRWNLADLGTRGVWDDITGLILGRPYRHTEEQAAEWEKTVLEITEGYDFPILAGVDVGHTDPMLTVPLDALCQLDSEKDEWSILERGVENK</sequence>
<keyword evidence="2" id="KW-0378">Hydrolase</keyword>
<dbReference type="CDD" id="cd07062">
    <property type="entry name" value="Peptidase_S66_mccF_like"/>
    <property type="match status" value="1"/>
</dbReference>
<evidence type="ECO:0000256" key="2">
    <source>
        <dbReference type="ARBA" id="ARBA00022801"/>
    </source>
</evidence>
<dbReference type="Pfam" id="PF02016">
    <property type="entry name" value="Peptidase_S66"/>
    <property type="match status" value="1"/>
</dbReference>
<feature type="domain" description="LD-carboxypeptidase C-terminal" evidence="4">
    <location>
        <begin position="221"/>
        <end position="341"/>
    </location>
</feature>
<dbReference type="PIRSF" id="PIRSF028757">
    <property type="entry name" value="LD-carboxypeptidase"/>
    <property type="match status" value="1"/>
</dbReference>
<organism evidence="5 6">
    <name type="scientific">Penicillium canariense</name>
    <dbReference type="NCBI Taxonomy" id="189055"/>
    <lineage>
        <taxon>Eukaryota</taxon>
        <taxon>Fungi</taxon>
        <taxon>Dikarya</taxon>
        <taxon>Ascomycota</taxon>
        <taxon>Pezizomycotina</taxon>
        <taxon>Eurotiomycetes</taxon>
        <taxon>Eurotiomycetidae</taxon>
        <taxon>Eurotiales</taxon>
        <taxon>Aspergillaceae</taxon>
        <taxon>Penicillium</taxon>
    </lineage>
</organism>
<evidence type="ECO:0000259" key="3">
    <source>
        <dbReference type="Pfam" id="PF02016"/>
    </source>
</evidence>
<gene>
    <name evidence="5" type="ORF">N7482_002510</name>
</gene>
<dbReference type="OrthoDB" id="5186469at2759"/>
<dbReference type="InterPro" id="IPR040921">
    <property type="entry name" value="Peptidase_S66C"/>
</dbReference>
<reference evidence="5" key="2">
    <citation type="journal article" date="2023" name="IMA Fungus">
        <title>Comparative genomic study of the Penicillium genus elucidates a diverse pangenome and 15 lateral gene transfer events.</title>
        <authorList>
            <person name="Petersen C."/>
            <person name="Sorensen T."/>
            <person name="Nielsen M.R."/>
            <person name="Sondergaard T.E."/>
            <person name="Sorensen J.L."/>
            <person name="Fitzpatrick D.A."/>
            <person name="Frisvad J.C."/>
            <person name="Nielsen K.L."/>
        </authorList>
    </citation>
    <scope>NUCLEOTIDE SEQUENCE</scope>
    <source>
        <strain evidence="5">IBT 26290</strain>
    </source>
</reference>
<dbReference type="InterPro" id="IPR040449">
    <property type="entry name" value="Peptidase_S66_N"/>
</dbReference>
<dbReference type="Gene3D" id="3.40.50.10740">
    <property type="entry name" value="Class I glutamine amidotransferase-like"/>
    <property type="match status" value="1"/>
</dbReference>
<dbReference type="SUPFAM" id="SSF141986">
    <property type="entry name" value="LD-carboxypeptidase A C-terminal domain-like"/>
    <property type="match status" value="1"/>
</dbReference>
<dbReference type="GO" id="GO:0016787">
    <property type="term" value="F:hydrolase activity"/>
    <property type="evidence" value="ECO:0007669"/>
    <property type="project" value="UniProtKB-KW"/>
</dbReference>
<evidence type="ECO:0000313" key="6">
    <source>
        <dbReference type="Proteomes" id="UP001149163"/>
    </source>
</evidence>
<dbReference type="RefSeq" id="XP_056548241.1">
    <property type="nucleotide sequence ID" value="XM_056684635.1"/>
</dbReference>
<dbReference type="Gene3D" id="3.50.30.60">
    <property type="entry name" value="LD-carboxypeptidase A C-terminal domain-like"/>
    <property type="match status" value="1"/>
</dbReference>
<evidence type="ECO:0000256" key="1">
    <source>
        <dbReference type="ARBA" id="ARBA00010233"/>
    </source>
</evidence>
<comment type="caution">
    <text evidence="5">The sequence shown here is derived from an EMBL/GenBank/DDBJ whole genome shotgun (WGS) entry which is preliminary data.</text>
</comment>
<comment type="similarity">
    <text evidence="1">Belongs to the peptidase S66 family.</text>
</comment>
<dbReference type="EMBL" id="JAPQKN010000001">
    <property type="protein sequence ID" value="KAJ5176633.1"/>
    <property type="molecule type" value="Genomic_DNA"/>
</dbReference>
<reference evidence="5" key="1">
    <citation type="submission" date="2022-11" db="EMBL/GenBank/DDBJ databases">
        <authorList>
            <person name="Petersen C."/>
        </authorList>
    </citation>
    <scope>NUCLEOTIDE SEQUENCE</scope>
    <source>
        <strain evidence="5">IBT 26290</strain>
    </source>
</reference>
<dbReference type="InterPro" id="IPR027478">
    <property type="entry name" value="LdcA_N"/>
</dbReference>